<keyword evidence="6 8" id="KW-0472">Membrane</keyword>
<dbReference type="Pfam" id="PF13962">
    <property type="entry name" value="PGG"/>
    <property type="match status" value="1"/>
</dbReference>
<dbReference type="Proteomes" id="UP000228380">
    <property type="component" value="Chromosome 2"/>
</dbReference>
<evidence type="ECO:0000256" key="3">
    <source>
        <dbReference type="ARBA" id="ARBA00022737"/>
    </source>
</evidence>
<comment type="subcellular location">
    <subcellularLocation>
        <location evidence="1">Membrane</location>
        <topology evidence="1">Multi-pass membrane protein</topology>
    </subcellularLocation>
</comment>
<dbReference type="GeneID" id="103715576"/>
<keyword evidence="2 8" id="KW-0812">Transmembrane</keyword>
<evidence type="ECO:0000313" key="11">
    <source>
        <dbReference type="RefSeq" id="XP_008801481.2"/>
    </source>
</evidence>
<feature type="domain" description="PGG" evidence="9">
    <location>
        <begin position="37"/>
        <end position="142"/>
    </location>
</feature>
<feature type="transmembrane region" description="Helical" evidence="8">
    <location>
        <begin position="152"/>
        <end position="168"/>
    </location>
</feature>
<reference evidence="10" key="1">
    <citation type="journal article" date="2019" name="Nat. Commun.">
        <title>Genome-wide association mapping of date palm fruit traits.</title>
        <authorList>
            <person name="Hazzouri K.M."/>
            <person name="Gros-Balthazard M."/>
            <person name="Flowers J.M."/>
            <person name="Copetti D."/>
            <person name="Lemansour A."/>
            <person name="Lebrun M."/>
            <person name="Masmoudi K."/>
            <person name="Ferrand S."/>
            <person name="Dhar M.I."/>
            <person name="Fresquez Z.A."/>
            <person name="Rosas U."/>
            <person name="Zhang J."/>
            <person name="Talag J."/>
            <person name="Lee S."/>
            <person name="Kudrna D."/>
            <person name="Powell R.F."/>
            <person name="Leitch I.J."/>
            <person name="Krueger R.R."/>
            <person name="Wing R.A."/>
            <person name="Amiri K.M.A."/>
            <person name="Purugganan M.D."/>
        </authorList>
    </citation>
    <scope>NUCLEOTIDE SEQUENCE [LARGE SCALE GENOMIC DNA]</scope>
    <source>
        <strain evidence="10">cv. Khalas</strain>
    </source>
</reference>
<reference evidence="11" key="2">
    <citation type="submission" date="2025-08" db="UniProtKB">
        <authorList>
            <consortium name="RefSeq"/>
        </authorList>
    </citation>
    <scope>IDENTIFICATION</scope>
    <source>
        <tissue evidence="11">Young leaves</tissue>
    </source>
</reference>
<proteinExistence type="predicted"/>
<evidence type="ECO:0000256" key="5">
    <source>
        <dbReference type="ARBA" id="ARBA00023043"/>
    </source>
</evidence>
<feature type="compositionally biased region" description="Polar residues" evidence="7">
    <location>
        <begin position="1"/>
        <end position="17"/>
    </location>
</feature>
<dbReference type="PANTHER" id="PTHR24186:SF37">
    <property type="entry name" value="PGG DOMAIN-CONTAINING PROTEIN"/>
    <property type="match status" value="1"/>
</dbReference>
<feature type="transmembrane region" description="Helical" evidence="8">
    <location>
        <begin position="124"/>
        <end position="140"/>
    </location>
</feature>
<evidence type="ECO:0000259" key="9">
    <source>
        <dbReference type="Pfam" id="PF13962"/>
    </source>
</evidence>
<dbReference type="AlphaFoldDB" id="A0A8B7CL84"/>
<dbReference type="PANTHER" id="PTHR24186">
    <property type="entry name" value="PROTEIN PHOSPHATASE 1 REGULATORY SUBUNIT"/>
    <property type="match status" value="1"/>
</dbReference>
<dbReference type="InterPro" id="IPR026961">
    <property type="entry name" value="PGG_dom"/>
</dbReference>
<feature type="transmembrane region" description="Helical" evidence="8">
    <location>
        <begin position="92"/>
        <end position="112"/>
    </location>
</feature>
<dbReference type="OrthoDB" id="681126at2759"/>
<dbReference type="RefSeq" id="XP_008801481.2">
    <property type="nucleotide sequence ID" value="XM_008803259.4"/>
</dbReference>
<dbReference type="KEGG" id="pda:103715576"/>
<accession>A0A8B7CL84</accession>
<keyword evidence="10" id="KW-1185">Reference proteome</keyword>
<evidence type="ECO:0000256" key="4">
    <source>
        <dbReference type="ARBA" id="ARBA00022989"/>
    </source>
</evidence>
<keyword evidence="5" id="KW-0040">ANK repeat</keyword>
<dbReference type="GO" id="GO:0005886">
    <property type="term" value="C:plasma membrane"/>
    <property type="evidence" value="ECO:0007669"/>
    <property type="project" value="TreeGrafter"/>
</dbReference>
<evidence type="ECO:0000313" key="10">
    <source>
        <dbReference type="Proteomes" id="UP000228380"/>
    </source>
</evidence>
<protein>
    <submittedName>
        <fullName evidence="11">Uncharacterized protein LOC103715576</fullName>
    </submittedName>
</protein>
<keyword evidence="4 8" id="KW-1133">Transmembrane helix</keyword>
<evidence type="ECO:0000256" key="1">
    <source>
        <dbReference type="ARBA" id="ARBA00004141"/>
    </source>
</evidence>
<evidence type="ECO:0000256" key="6">
    <source>
        <dbReference type="ARBA" id="ARBA00023136"/>
    </source>
</evidence>
<evidence type="ECO:0000256" key="8">
    <source>
        <dbReference type="SAM" id="Phobius"/>
    </source>
</evidence>
<evidence type="ECO:0000256" key="7">
    <source>
        <dbReference type="SAM" id="MobiDB-lite"/>
    </source>
</evidence>
<organism evidence="10 11">
    <name type="scientific">Phoenix dactylifera</name>
    <name type="common">Date palm</name>
    <dbReference type="NCBI Taxonomy" id="42345"/>
    <lineage>
        <taxon>Eukaryota</taxon>
        <taxon>Viridiplantae</taxon>
        <taxon>Streptophyta</taxon>
        <taxon>Embryophyta</taxon>
        <taxon>Tracheophyta</taxon>
        <taxon>Spermatophyta</taxon>
        <taxon>Magnoliopsida</taxon>
        <taxon>Liliopsida</taxon>
        <taxon>Arecaceae</taxon>
        <taxon>Coryphoideae</taxon>
        <taxon>Phoeniceae</taxon>
        <taxon>Phoenix</taxon>
    </lineage>
</organism>
<evidence type="ECO:0000256" key="2">
    <source>
        <dbReference type="ARBA" id="ARBA00022692"/>
    </source>
</evidence>
<feature type="region of interest" description="Disordered" evidence="7">
    <location>
        <begin position="1"/>
        <end position="36"/>
    </location>
</feature>
<gene>
    <name evidence="11" type="primary">LOC103715576</name>
</gene>
<sequence length="192" mass="21934">MSASQTHVVATSPSSSGKPEDKLQDPSQCPRRRLPGWEGNQRNTLLVVATLITALTYQVGTNYIPDGCWQDDKMGVYTAGDPIMRDEHQKRYWLFMTASWMGFGSSMLMIVYLLTGVPVNSGRVRWPFVVACSSLMVTFITSRPRTRLTMDLALWVCLVLFLWAAISFKNLEERFCRRASFDRIKNSFKGYW</sequence>
<keyword evidence="3" id="KW-0677">Repeat</keyword>
<name>A0A8B7CL84_PHODC</name>